<dbReference type="Proteomes" id="UP000789525">
    <property type="component" value="Unassembled WGS sequence"/>
</dbReference>
<accession>A0ACA9PQY9</accession>
<keyword evidence="2" id="KW-1185">Reference proteome</keyword>
<comment type="caution">
    <text evidence="1">The sequence shown here is derived from an EMBL/GenBank/DDBJ whole genome shotgun (WGS) entry which is preliminary data.</text>
</comment>
<organism evidence="1 2">
    <name type="scientific">Acaulospora colombiana</name>
    <dbReference type="NCBI Taxonomy" id="27376"/>
    <lineage>
        <taxon>Eukaryota</taxon>
        <taxon>Fungi</taxon>
        <taxon>Fungi incertae sedis</taxon>
        <taxon>Mucoromycota</taxon>
        <taxon>Glomeromycotina</taxon>
        <taxon>Glomeromycetes</taxon>
        <taxon>Diversisporales</taxon>
        <taxon>Acaulosporaceae</taxon>
        <taxon>Acaulospora</taxon>
    </lineage>
</organism>
<evidence type="ECO:0000313" key="1">
    <source>
        <dbReference type="EMBL" id="CAG8712691.1"/>
    </source>
</evidence>
<dbReference type="EMBL" id="CAJVPT010035870">
    <property type="protein sequence ID" value="CAG8712691.1"/>
    <property type="molecule type" value="Genomic_DNA"/>
</dbReference>
<reference evidence="1" key="1">
    <citation type="submission" date="2021-06" db="EMBL/GenBank/DDBJ databases">
        <authorList>
            <person name="Kallberg Y."/>
            <person name="Tangrot J."/>
            <person name="Rosling A."/>
        </authorList>
    </citation>
    <scope>NUCLEOTIDE SEQUENCE</scope>
    <source>
        <strain evidence="1">CL356</strain>
    </source>
</reference>
<gene>
    <name evidence="1" type="ORF">ACOLOM_LOCUS10749</name>
</gene>
<evidence type="ECO:0000313" key="2">
    <source>
        <dbReference type="Proteomes" id="UP000789525"/>
    </source>
</evidence>
<feature type="non-terminal residue" evidence="1">
    <location>
        <position position="1"/>
    </location>
</feature>
<name>A0ACA9PQY9_9GLOM</name>
<sequence>QSLRGGVVSNSDPSAFNSNIFDPKCLNILKERLGKMYNKEVEFQLVRQHYPFLNAKILAQYIASNTSRYRIRQIRRTLFKKIPLIGRSIGETKKVSKGNLLNDLNAASPTKWIQLSRIGNRFLPIHLSGLRMRISGRMSHRKGAARTNVATSSLGRFRFNTMKNTMIDFAKVERKNQNGAYCVKVWLTSSVV</sequence>
<proteinExistence type="predicted"/>
<protein>
    <submittedName>
        <fullName evidence="1">3283_t:CDS:1</fullName>
    </submittedName>
</protein>